<keyword evidence="1" id="KW-0732">Signal</keyword>
<proteinExistence type="predicted"/>
<accession>A0A0B1SZE4</accession>
<protein>
    <submittedName>
        <fullName evidence="2">Uncharacterized protein</fullName>
    </submittedName>
</protein>
<evidence type="ECO:0000256" key="1">
    <source>
        <dbReference type="SAM" id="SignalP"/>
    </source>
</evidence>
<evidence type="ECO:0000313" key="2">
    <source>
        <dbReference type="EMBL" id="KHJ88887.1"/>
    </source>
</evidence>
<dbReference type="Proteomes" id="UP000053660">
    <property type="component" value="Unassembled WGS sequence"/>
</dbReference>
<evidence type="ECO:0000313" key="3">
    <source>
        <dbReference type="Proteomes" id="UP000053660"/>
    </source>
</evidence>
<dbReference type="AlphaFoldDB" id="A0A0B1SZE4"/>
<feature type="non-terminal residue" evidence="2">
    <location>
        <position position="88"/>
    </location>
</feature>
<name>A0A0B1SZE4_OESDE</name>
<reference evidence="2 3" key="1">
    <citation type="submission" date="2014-03" db="EMBL/GenBank/DDBJ databases">
        <title>Draft genome of the hookworm Oesophagostomum dentatum.</title>
        <authorList>
            <person name="Mitreva M."/>
        </authorList>
    </citation>
    <scope>NUCLEOTIDE SEQUENCE [LARGE SCALE GENOMIC DNA]</scope>
    <source>
        <strain evidence="2 3">OD-Hann</strain>
    </source>
</reference>
<sequence>MAVLLSLLLFCSLTCALMSAEFPDCSDELRKKALSEELRNALGGAVLKVIGETAEYSCLLEEGALVHMTSPEMFSIIAQNMKITALKH</sequence>
<dbReference type="EMBL" id="KN555044">
    <property type="protein sequence ID" value="KHJ88887.1"/>
    <property type="molecule type" value="Genomic_DNA"/>
</dbReference>
<feature type="signal peptide" evidence="1">
    <location>
        <begin position="1"/>
        <end position="16"/>
    </location>
</feature>
<feature type="chain" id="PRO_5002065235" evidence="1">
    <location>
        <begin position="17"/>
        <end position="88"/>
    </location>
</feature>
<organism evidence="2 3">
    <name type="scientific">Oesophagostomum dentatum</name>
    <name type="common">Nodular worm</name>
    <dbReference type="NCBI Taxonomy" id="61180"/>
    <lineage>
        <taxon>Eukaryota</taxon>
        <taxon>Metazoa</taxon>
        <taxon>Ecdysozoa</taxon>
        <taxon>Nematoda</taxon>
        <taxon>Chromadorea</taxon>
        <taxon>Rhabditida</taxon>
        <taxon>Rhabditina</taxon>
        <taxon>Rhabditomorpha</taxon>
        <taxon>Strongyloidea</taxon>
        <taxon>Strongylidae</taxon>
        <taxon>Oesophagostomum</taxon>
    </lineage>
</organism>
<gene>
    <name evidence="2" type="ORF">OESDEN_11307</name>
</gene>
<keyword evidence="3" id="KW-1185">Reference proteome</keyword>